<organism evidence="9 10">
    <name type="scientific">Hyaloscypha bicolor E</name>
    <dbReference type="NCBI Taxonomy" id="1095630"/>
    <lineage>
        <taxon>Eukaryota</taxon>
        <taxon>Fungi</taxon>
        <taxon>Dikarya</taxon>
        <taxon>Ascomycota</taxon>
        <taxon>Pezizomycotina</taxon>
        <taxon>Leotiomycetes</taxon>
        <taxon>Helotiales</taxon>
        <taxon>Hyaloscyphaceae</taxon>
        <taxon>Hyaloscypha</taxon>
        <taxon>Hyaloscypha bicolor</taxon>
    </lineage>
</organism>
<dbReference type="Pfam" id="PF00400">
    <property type="entry name" value="WD40"/>
    <property type="match status" value="7"/>
</dbReference>
<dbReference type="RefSeq" id="XP_024732018.1">
    <property type="nucleotide sequence ID" value="XM_024875514.1"/>
</dbReference>
<gene>
    <name evidence="9" type="ORF">K444DRAFT_538122</name>
</gene>
<dbReference type="InterPro" id="IPR036322">
    <property type="entry name" value="WD40_repeat_dom_sf"/>
</dbReference>
<feature type="repeat" description="WD" evidence="6">
    <location>
        <begin position="412"/>
        <end position="451"/>
    </location>
</feature>
<keyword evidence="4" id="KW-0677">Repeat</keyword>
<dbReference type="FunFam" id="1.20.1280.50:FF:000016">
    <property type="entry name" value="E3 ubiquitin ligase complex SCF subunit sconB"/>
    <property type="match status" value="1"/>
</dbReference>
<reference evidence="9 10" key="1">
    <citation type="submission" date="2016-04" db="EMBL/GenBank/DDBJ databases">
        <title>A degradative enzymes factory behind the ericoid mycorrhizal symbiosis.</title>
        <authorList>
            <consortium name="DOE Joint Genome Institute"/>
            <person name="Martino E."/>
            <person name="Morin E."/>
            <person name="Grelet G."/>
            <person name="Kuo A."/>
            <person name="Kohler A."/>
            <person name="Daghino S."/>
            <person name="Barry K."/>
            <person name="Choi C."/>
            <person name="Cichocki N."/>
            <person name="Clum A."/>
            <person name="Copeland A."/>
            <person name="Hainaut M."/>
            <person name="Haridas S."/>
            <person name="Labutti K."/>
            <person name="Lindquist E."/>
            <person name="Lipzen A."/>
            <person name="Khouja H.-R."/>
            <person name="Murat C."/>
            <person name="Ohm R."/>
            <person name="Olson A."/>
            <person name="Spatafora J."/>
            <person name="Veneault-Fourrey C."/>
            <person name="Henrissat B."/>
            <person name="Grigoriev I."/>
            <person name="Martin F."/>
            <person name="Perotto S."/>
        </authorList>
    </citation>
    <scope>NUCLEOTIDE SEQUENCE [LARGE SCALE GENOMIC DNA]</scope>
    <source>
        <strain evidence="9 10">E</strain>
    </source>
</reference>
<dbReference type="Gene3D" id="2.130.10.10">
    <property type="entry name" value="YVTN repeat-like/Quinoprotein amine dehydrogenase"/>
    <property type="match status" value="2"/>
</dbReference>
<dbReference type="CDD" id="cd00200">
    <property type="entry name" value="WD40"/>
    <property type="match status" value="1"/>
</dbReference>
<keyword evidence="3 6" id="KW-0853">WD repeat</keyword>
<dbReference type="InParanoid" id="A0A2J6SWF8"/>
<dbReference type="GO" id="GO:0031146">
    <property type="term" value="P:SCF-dependent proteasomal ubiquitin-dependent protein catabolic process"/>
    <property type="evidence" value="ECO:0007669"/>
    <property type="project" value="UniProtKB-ARBA"/>
</dbReference>
<dbReference type="FunCoup" id="A0A2J6SWF8">
    <property type="interactions" value="174"/>
</dbReference>
<dbReference type="AlphaFoldDB" id="A0A2J6SWF8"/>
<dbReference type="PANTHER" id="PTHR19872:SF9">
    <property type="entry name" value="UBIQUITIN-BINDING SDF UBIQUITIN LIGASE COMPLEX SUBUNIT"/>
    <property type="match status" value="1"/>
</dbReference>
<sequence>MDLADRVEAGEPPTHENCDGDHNSEFDPRITISSTSKMAGQTVAPFLAKHIPDQYAPLPKAQPATTSQKDPNTKYCYRHRPDSKCRRTADEPTMENLQRDLQALSQADQQGISHVWALFSAAPAKQRNLMLQGILTQCCFPQLSYLSNAVKDLIRIDFLAALPSEVSFKILCHLDTTSLCKAAQVSRRWRLLADDDVVWHRMCEQHIDRKCTSCGWGLPLLERRQLRDWKRQQQLRGAGRGLNEWSPKLTPVPDEKIGKDLVTLNRSSKRDADSFTSDGLVANSSEASKRQCTSTEDSYFTKQKFRPWKDVYKDRFKVGTNWKYGRCSMKIFRGHTNGIVCLQFGDTILATGSYDTTIKIWDIATEKCIRTLRGHTSGVRSLQFDDTKLISGSLDKTIKVWNWRTGECLSTFPGHSEGVIGVHFDGNILASGSIDRTVKIWNFIDKSTTSLRGHKDWVNDVKVDFQSRTVFSASDDCTVRLWDLDTMKTIRIFEGHVGQVQQVTLLPAEYEPEDAEAEDTDDGASSTSSFTDLDTPDEFSSSVFESWGKNRPLPPKYILTGALDSTIRLWDVISGRCLKTFFGHVEGVWALAGDTLRVVSGAEDRMVKVWDARTGKCEKTFSGHTGAVSCIGLSDSRMCTGSIDCEARMYSFKNESELGEQIEGEGFAASTPL</sequence>
<dbReference type="PRINTS" id="PR00320">
    <property type="entry name" value="GPROTEINBRPT"/>
</dbReference>
<dbReference type="FunFam" id="2.130.10.10:FF:000715">
    <property type="entry name" value="F-box protein MET30"/>
    <property type="match status" value="1"/>
</dbReference>
<evidence type="ECO:0000256" key="3">
    <source>
        <dbReference type="ARBA" id="ARBA00022574"/>
    </source>
</evidence>
<keyword evidence="5" id="KW-0833">Ubl conjugation pathway</keyword>
<dbReference type="Proteomes" id="UP000235371">
    <property type="component" value="Unassembled WGS sequence"/>
</dbReference>
<feature type="repeat" description="WD" evidence="6">
    <location>
        <begin position="372"/>
        <end position="411"/>
    </location>
</feature>
<feature type="region of interest" description="Disordered" evidence="7">
    <location>
        <begin position="57"/>
        <end position="77"/>
    </location>
</feature>
<feature type="compositionally biased region" description="Polar residues" evidence="7">
    <location>
        <begin position="525"/>
        <end position="537"/>
    </location>
</feature>
<feature type="repeat" description="WD" evidence="6">
    <location>
        <begin position="332"/>
        <end position="371"/>
    </location>
</feature>
<evidence type="ECO:0000259" key="8">
    <source>
        <dbReference type="PROSITE" id="PS50181"/>
    </source>
</evidence>
<evidence type="ECO:0000256" key="5">
    <source>
        <dbReference type="ARBA" id="ARBA00022786"/>
    </source>
</evidence>
<dbReference type="OrthoDB" id="5580488at2759"/>
<feature type="region of interest" description="Disordered" evidence="7">
    <location>
        <begin position="1"/>
        <end position="29"/>
    </location>
</feature>
<dbReference type="GO" id="GO:1990756">
    <property type="term" value="F:ubiquitin-like ligase-substrate adaptor activity"/>
    <property type="evidence" value="ECO:0007669"/>
    <property type="project" value="UniProtKB-ARBA"/>
</dbReference>
<comment type="similarity">
    <text evidence="2">Belongs to the WD repeat MET30/SCONB/SCON-2 family.</text>
</comment>
<dbReference type="PROSITE" id="PS50082">
    <property type="entry name" value="WD_REPEATS_2"/>
    <property type="match status" value="6"/>
</dbReference>
<feature type="domain" description="F-box" evidence="8">
    <location>
        <begin position="156"/>
        <end position="202"/>
    </location>
</feature>
<evidence type="ECO:0000256" key="7">
    <source>
        <dbReference type="SAM" id="MobiDB-lite"/>
    </source>
</evidence>
<proteinExistence type="inferred from homology"/>
<dbReference type="PROSITE" id="PS50181">
    <property type="entry name" value="FBOX"/>
    <property type="match status" value="1"/>
</dbReference>
<keyword evidence="10" id="KW-1185">Reference proteome</keyword>
<feature type="repeat" description="WD" evidence="6">
    <location>
        <begin position="451"/>
        <end position="492"/>
    </location>
</feature>
<name>A0A2J6SWF8_9HELO</name>
<dbReference type="PROSITE" id="PS00678">
    <property type="entry name" value="WD_REPEATS_1"/>
    <property type="match status" value="4"/>
</dbReference>
<evidence type="ECO:0000256" key="6">
    <source>
        <dbReference type="PROSITE-ProRule" id="PRU00221"/>
    </source>
</evidence>
<dbReference type="InterPro" id="IPR001680">
    <property type="entry name" value="WD40_rpt"/>
</dbReference>
<dbReference type="PANTHER" id="PTHR19872">
    <property type="entry name" value="UBIQUITIN LIGASE SPECIFICITY FACTOR/HREP PROTEIN"/>
    <property type="match status" value="1"/>
</dbReference>
<evidence type="ECO:0000313" key="10">
    <source>
        <dbReference type="Proteomes" id="UP000235371"/>
    </source>
</evidence>
<dbReference type="Pfam" id="PF12937">
    <property type="entry name" value="F-box-like"/>
    <property type="match status" value="1"/>
</dbReference>
<dbReference type="Gene3D" id="1.20.1280.50">
    <property type="match status" value="1"/>
</dbReference>
<dbReference type="CDD" id="cd22147">
    <property type="entry name" value="F-box_SpPof1-like"/>
    <property type="match status" value="1"/>
</dbReference>
<dbReference type="EMBL" id="KZ613856">
    <property type="protein sequence ID" value="PMD55114.1"/>
    <property type="molecule type" value="Genomic_DNA"/>
</dbReference>
<feature type="repeat" description="WD" evidence="6">
    <location>
        <begin position="557"/>
        <end position="580"/>
    </location>
</feature>
<feature type="repeat" description="WD" evidence="6">
    <location>
        <begin position="581"/>
        <end position="620"/>
    </location>
</feature>
<evidence type="ECO:0000256" key="4">
    <source>
        <dbReference type="ARBA" id="ARBA00022737"/>
    </source>
</evidence>
<dbReference type="STRING" id="1095630.A0A2J6SWF8"/>
<dbReference type="SMART" id="SM00256">
    <property type="entry name" value="FBOX"/>
    <property type="match status" value="1"/>
</dbReference>
<dbReference type="GeneID" id="36583594"/>
<dbReference type="SUPFAM" id="SSF50978">
    <property type="entry name" value="WD40 repeat-like"/>
    <property type="match status" value="1"/>
</dbReference>
<dbReference type="InterPro" id="IPR015943">
    <property type="entry name" value="WD40/YVTN_repeat-like_dom_sf"/>
</dbReference>
<accession>A0A2J6SWF8</accession>
<feature type="compositionally biased region" description="Basic and acidic residues" evidence="7">
    <location>
        <begin position="1"/>
        <end position="28"/>
    </location>
</feature>
<protein>
    <submittedName>
        <fullName evidence="9">WD40 repeat-like protein</fullName>
    </submittedName>
</protein>
<dbReference type="SMART" id="SM00320">
    <property type="entry name" value="WD40"/>
    <property type="match status" value="7"/>
</dbReference>
<dbReference type="SUPFAM" id="SSF81383">
    <property type="entry name" value="F-box domain"/>
    <property type="match status" value="1"/>
</dbReference>
<evidence type="ECO:0000256" key="2">
    <source>
        <dbReference type="ARBA" id="ARBA00007968"/>
    </source>
</evidence>
<dbReference type="InterPro" id="IPR020472">
    <property type="entry name" value="WD40_PAC1"/>
</dbReference>
<dbReference type="InterPro" id="IPR036047">
    <property type="entry name" value="F-box-like_dom_sf"/>
</dbReference>
<dbReference type="PROSITE" id="PS50294">
    <property type="entry name" value="WD_REPEATS_REGION"/>
    <property type="match status" value="4"/>
</dbReference>
<evidence type="ECO:0000313" key="9">
    <source>
        <dbReference type="EMBL" id="PMD55114.1"/>
    </source>
</evidence>
<feature type="region of interest" description="Disordered" evidence="7">
    <location>
        <begin position="512"/>
        <end position="537"/>
    </location>
</feature>
<comment type="pathway">
    <text evidence="1">Protein modification; protein ubiquitination.</text>
</comment>
<dbReference type="InterPro" id="IPR001810">
    <property type="entry name" value="F-box_dom"/>
</dbReference>
<dbReference type="InterPro" id="IPR019775">
    <property type="entry name" value="WD40_repeat_CS"/>
</dbReference>
<evidence type="ECO:0000256" key="1">
    <source>
        <dbReference type="ARBA" id="ARBA00004906"/>
    </source>
</evidence>
<feature type="compositionally biased region" description="Acidic residues" evidence="7">
    <location>
        <begin position="512"/>
        <end position="522"/>
    </location>
</feature>
<dbReference type="InterPro" id="IPR051075">
    <property type="entry name" value="SCF_subunit_WD-repeat"/>
</dbReference>
<dbReference type="GO" id="GO:0019005">
    <property type="term" value="C:SCF ubiquitin ligase complex"/>
    <property type="evidence" value="ECO:0007669"/>
    <property type="project" value="UniProtKB-ARBA"/>
</dbReference>